<feature type="domain" description="Core" evidence="2">
    <location>
        <begin position="2"/>
        <end position="101"/>
    </location>
</feature>
<dbReference type="InterPro" id="IPR000361">
    <property type="entry name" value="ATAP_core_dom"/>
</dbReference>
<keyword evidence="4" id="KW-1185">Reference proteome</keyword>
<dbReference type="GO" id="GO:0051537">
    <property type="term" value="F:2 iron, 2 sulfur cluster binding"/>
    <property type="evidence" value="ECO:0007669"/>
    <property type="project" value="UniProtKB-ARBA"/>
</dbReference>
<dbReference type="AlphaFoldDB" id="A0A380MTB2"/>
<dbReference type="EMBL" id="UHIC01000001">
    <property type="protein sequence ID" value="SUO95518.1"/>
    <property type="molecule type" value="Genomic_DNA"/>
</dbReference>
<dbReference type="PROSITE" id="PS01152">
    <property type="entry name" value="HESB"/>
    <property type="match status" value="1"/>
</dbReference>
<evidence type="ECO:0000313" key="4">
    <source>
        <dbReference type="Proteomes" id="UP000254601"/>
    </source>
</evidence>
<dbReference type="InterPro" id="IPR050322">
    <property type="entry name" value="Fe-S_cluster_asmbl/transfer"/>
</dbReference>
<dbReference type="RefSeq" id="WP_072576864.1">
    <property type="nucleotide sequence ID" value="NZ_LWHB01000110.1"/>
</dbReference>
<dbReference type="InterPro" id="IPR016092">
    <property type="entry name" value="ATAP"/>
</dbReference>
<dbReference type="Pfam" id="PF01521">
    <property type="entry name" value="Fe-S_biosyn"/>
    <property type="match status" value="1"/>
</dbReference>
<dbReference type="NCBIfam" id="TIGR00049">
    <property type="entry name" value="iron-sulfur cluster assembly accessory protein"/>
    <property type="match status" value="1"/>
</dbReference>
<dbReference type="InterPro" id="IPR017870">
    <property type="entry name" value="FeS_cluster_insertion_CS"/>
</dbReference>
<evidence type="ECO:0000256" key="1">
    <source>
        <dbReference type="ARBA" id="ARBA00006718"/>
    </source>
</evidence>
<sequence length="106" mass="11701">MIYLSEAAIARVQKFMRQQPDAIGIQVKVTRSGCSGYSYHIDMAKGLKEGQLAYPYEGFQVIVDNDDLPLVEGLRLDVKKQGLNEAFSFENPKAQATCGCGTSFSF</sequence>
<proteinExistence type="inferred from homology"/>
<evidence type="ECO:0000259" key="2">
    <source>
        <dbReference type="Pfam" id="PF01521"/>
    </source>
</evidence>
<dbReference type="InterPro" id="IPR035903">
    <property type="entry name" value="HesB-like_dom_sf"/>
</dbReference>
<accession>A0A380MTB2</accession>
<reference evidence="3 4" key="1">
    <citation type="submission" date="2018-06" db="EMBL/GenBank/DDBJ databases">
        <authorList>
            <consortium name="Pathogen Informatics"/>
            <person name="Doyle S."/>
        </authorList>
    </citation>
    <scope>NUCLEOTIDE SEQUENCE [LARGE SCALE GENOMIC DNA]</scope>
    <source>
        <strain evidence="3 4">NCTC13337</strain>
    </source>
</reference>
<name>A0A380MTB2_9GAMM</name>
<dbReference type="GO" id="GO:0005829">
    <property type="term" value="C:cytosol"/>
    <property type="evidence" value="ECO:0007669"/>
    <property type="project" value="TreeGrafter"/>
</dbReference>
<protein>
    <submittedName>
        <fullName evidence="3">Iron-sulfur cluster assembly protein</fullName>
    </submittedName>
</protein>
<dbReference type="SUPFAM" id="SSF89360">
    <property type="entry name" value="HesB-like domain"/>
    <property type="match status" value="1"/>
</dbReference>
<dbReference type="Gene3D" id="2.60.300.12">
    <property type="entry name" value="HesB-like domain"/>
    <property type="match status" value="1"/>
</dbReference>
<dbReference type="PANTHER" id="PTHR10072:SF41">
    <property type="entry name" value="IRON-SULFUR CLUSTER ASSEMBLY 1 HOMOLOG, MITOCHONDRIAL"/>
    <property type="match status" value="1"/>
</dbReference>
<dbReference type="GO" id="GO:0016226">
    <property type="term" value="P:iron-sulfur cluster assembly"/>
    <property type="evidence" value="ECO:0007669"/>
    <property type="project" value="InterPro"/>
</dbReference>
<organism evidence="3 4">
    <name type="scientific">Suttonella ornithocola</name>
    <dbReference type="NCBI Taxonomy" id="279832"/>
    <lineage>
        <taxon>Bacteria</taxon>
        <taxon>Pseudomonadati</taxon>
        <taxon>Pseudomonadota</taxon>
        <taxon>Gammaproteobacteria</taxon>
        <taxon>Cardiobacteriales</taxon>
        <taxon>Cardiobacteriaceae</taxon>
        <taxon>Suttonella</taxon>
    </lineage>
</organism>
<evidence type="ECO:0000313" key="3">
    <source>
        <dbReference type="EMBL" id="SUO95518.1"/>
    </source>
</evidence>
<dbReference type="Proteomes" id="UP000254601">
    <property type="component" value="Unassembled WGS sequence"/>
</dbReference>
<gene>
    <name evidence="3" type="primary">iscA</name>
    <name evidence="3" type="ORF">NCTC13337_01417</name>
</gene>
<comment type="similarity">
    <text evidence="1">Belongs to the HesB/IscA family.</text>
</comment>
<dbReference type="PANTHER" id="PTHR10072">
    <property type="entry name" value="IRON-SULFUR CLUSTER ASSEMBLY PROTEIN"/>
    <property type="match status" value="1"/>
</dbReference>